<dbReference type="PRINTS" id="PR00455">
    <property type="entry name" value="HTHTETR"/>
</dbReference>
<proteinExistence type="predicted"/>
<sequence length="207" mass="23042">MASLREKQKAQRRNLIEGAAGELFVEKGFDDTTIEAIAERALVSPATVYNYYGSKGELLLALVARGEVGIKEKLDGFIALAGTVRPTDLITDVIMSNVDDTLSALSRELWGHVVAFIATTPDPTVAPKYLDTIVDGLAKAIENVLAHFVKEGVFKSDTDCHYVAYLFTRIERIHFLTYIYLDDFTRDELRAVIEKDVVFILDGIRVQ</sequence>
<dbReference type="InterPro" id="IPR001647">
    <property type="entry name" value="HTH_TetR"/>
</dbReference>
<dbReference type="PANTHER" id="PTHR30055:SF226">
    <property type="entry name" value="HTH-TYPE TRANSCRIPTIONAL REGULATOR PKSA"/>
    <property type="match status" value="1"/>
</dbReference>
<dbReference type="EMBL" id="UOED01000133">
    <property type="protein sequence ID" value="VAV99446.1"/>
    <property type="molecule type" value="Genomic_DNA"/>
</dbReference>
<dbReference type="GO" id="GO:0000976">
    <property type="term" value="F:transcription cis-regulatory region binding"/>
    <property type="evidence" value="ECO:0007669"/>
    <property type="project" value="TreeGrafter"/>
</dbReference>
<name>A0A3B0SER7_9ZZZZ</name>
<dbReference type="AlphaFoldDB" id="A0A3B0SER7"/>
<dbReference type="Gene3D" id="1.10.357.10">
    <property type="entry name" value="Tetracycline Repressor, domain 2"/>
    <property type="match status" value="1"/>
</dbReference>
<feature type="domain" description="HTH tetR-type" evidence="2">
    <location>
        <begin position="10"/>
        <end position="70"/>
    </location>
</feature>
<organism evidence="3">
    <name type="scientific">hydrothermal vent metagenome</name>
    <dbReference type="NCBI Taxonomy" id="652676"/>
    <lineage>
        <taxon>unclassified sequences</taxon>
        <taxon>metagenomes</taxon>
        <taxon>ecological metagenomes</taxon>
    </lineage>
</organism>
<keyword evidence="1" id="KW-0238">DNA-binding</keyword>
<dbReference type="PROSITE" id="PS50977">
    <property type="entry name" value="HTH_TETR_2"/>
    <property type="match status" value="1"/>
</dbReference>
<protein>
    <submittedName>
        <fullName evidence="3">Transcriptional regulator, AcrR family</fullName>
    </submittedName>
</protein>
<evidence type="ECO:0000313" key="3">
    <source>
        <dbReference type="EMBL" id="VAV99446.1"/>
    </source>
</evidence>
<accession>A0A3B0SER7</accession>
<reference evidence="3" key="1">
    <citation type="submission" date="2018-06" db="EMBL/GenBank/DDBJ databases">
        <authorList>
            <person name="Zhirakovskaya E."/>
        </authorList>
    </citation>
    <scope>NUCLEOTIDE SEQUENCE</scope>
</reference>
<dbReference type="Pfam" id="PF00440">
    <property type="entry name" value="TetR_N"/>
    <property type="match status" value="1"/>
</dbReference>
<dbReference type="SUPFAM" id="SSF46689">
    <property type="entry name" value="Homeodomain-like"/>
    <property type="match status" value="1"/>
</dbReference>
<gene>
    <name evidence="3" type="ORF">MNBD_ALPHA02-1994</name>
</gene>
<dbReference type="PANTHER" id="PTHR30055">
    <property type="entry name" value="HTH-TYPE TRANSCRIPTIONAL REGULATOR RUTR"/>
    <property type="match status" value="1"/>
</dbReference>
<dbReference type="GO" id="GO:0003700">
    <property type="term" value="F:DNA-binding transcription factor activity"/>
    <property type="evidence" value="ECO:0007669"/>
    <property type="project" value="TreeGrafter"/>
</dbReference>
<evidence type="ECO:0000256" key="1">
    <source>
        <dbReference type="ARBA" id="ARBA00023125"/>
    </source>
</evidence>
<dbReference type="InterPro" id="IPR050109">
    <property type="entry name" value="HTH-type_TetR-like_transc_reg"/>
</dbReference>
<dbReference type="InterPro" id="IPR009057">
    <property type="entry name" value="Homeodomain-like_sf"/>
</dbReference>
<evidence type="ECO:0000259" key="2">
    <source>
        <dbReference type="PROSITE" id="PS50977"/>
    </source>
</evidence>